<dbReference type="AlphaFoldDB" id="A0A0L8AQW4"/>
<keyword evidence="2" id="KW-1185">Reference proteome</keyword>
<sequence>MPTKLLYTVIIGLFWSLHPFHVSVCDMEYNREAKALQISQRIFMDDLATGLQSFHKMDYIDTYKPKDPKKLDSLINEYIQAKIFITIDGKNAKLDYIGSELEGDARWCYIEVKNISSISELDISNVVLFESFPEQENIVHLKVNNQLKSYKLNKKEISHLFKFTQ</sequence>
<gene>
    <name evidence="1" type="ORF">OB69_00790</name>
</gene>
<proteinExistence type="predicted"/>
<accession>A0A0L8AQW4</accession>
<name>A0A0L8AQW4_9BACT</name>
<dbReference type="EMBL" id="JSVA01000001">
    <property type="protein sequence ID" value="KOF04625.1"/>
    <property type="molecule type" value="Genomic_DNA"/>
</dbReference>
<comment type="caution">
    <text evidence="1">The sequence shown here is derived from an EMBL/GenBank/DDBJ whole genome shotgun (WGS) entry which is preliminary data.</text>
</comment>
<protein>
    <recommendedName>
        <fullName evidence="3">Peptidase E</fullName>
    </recommendedName>
</protein>
<dbReference type="Proteomes" id="UP000036908">
    <property type="component" value="Unassembled WGS sequence"/>
</dbReference>
<dbReference type="Pfam" id="PF20420">
    <property type="entry name" value="DUF6702"/>
    <property type="match status" value="1"/>
</dbReference>
<dbReference type="InterPro" id="IPR046525">
    <property type="entry name" value="DUF6702"/>
</dbReference>
<reference evidence="2" key="1">
    <citation type="submission" date="2014-11" db="EMBL/GenBank/DDBJ databases">
        <title>Genome sequencing of Roseivirga sp. D-25.</title>
        <authorList>
            <person name="Selvaratnam C."/>
            <person name="Thevarajoo S."/>
            <person name="Goh K.M."/>
            <person name="Eee R."/>
            <person name="Chan K.-G."/>
            <person name="Chong C.S."/>
        </authorList>
    </citation>
    <scope>NUCLEOTIDE SEQUENCE [LARGE SCALE GENOMIC DNA]</scope>
    <source>
        <strain evidence="2">D-25</strain>
    </source>
</reference>
<dbReference type="RefSeq" id="WP_053221782.1">
    <property type="nucleotide sequence ID" value="NZ_JSVA01000001.1"/>
</dbReference>
<evidence type="ECO:0008006" key="3">
    <source>
        <dbReference type="Google" id="ProtNLM"/>
    </source>
</evidence>
<evidence type="ECO:0000313" key="1">
    <source>
        <dbReference type="EMBL" id="KOF04625.1"/>
    </source>
</evidence>
<dbReference type="PATRIC" id="fig|1566026.4.peg.168"/>
<evidence type="ECO:0000313" key="2">
    <source>
        <dbReference type="Proteomes" id="UP000036908"/>
    </source>
</evidence>
<organism evidence="1 2">
    <name type="scientific">Roseivirga seohaensis subsp. aquiponti</name>
    <dbReference type="NCBI Taxonomy" id="1566026"/>
    <lineage>
        <taxon>Bacteria</taxon>
        <taxon>Pseudomonadati</taxon>
        <taxon>Bacteroidota</taxon>
        <taxon>Cytophagia</taxon>
        <taxon>Cytophagales</taxon>
        <taxon>Roseivirgaceae</taxon>
        <taxon>Roseivirga</taxon>
    </lineage>
</organism>
<dbReference type="OrthoDB" id="5735516at2"/>